<keyword evidence="2" id="KW-1185">Reference proteome</keyword>
<evidence type="ECO:0000313" key="2">
    <source>
        <dbReference type="Proteomes" id="UP001060919"/>
    </source>
</evidence>
<dbReference type="KEGG" id="aup:AsAng_0013550"/>
<organism evidence="1 2">
    <name type="scientific">Aureispira anguillae</name>
    <dbReference type="NCBI Taxonomy" id="2864201"/>
    <lineage>
        <taxon>Bacteria</taxon>
        <taxon>Pseudomonadati</taxon>
        <taxon>Bacteroidota</taxon>
        <taxon>Saprospiria</taxon>
        <taxon>Saprospirales</taxon>
        <taxon>Saprospiraceae</taxon>
        <taxon>Aureispira</taxon>
    </lineage>
</organism>
<name>A0A916DS82_9BACT</name>
<dbReference type="AlphaFoldDB" id="A0A916DS82"/>
<evidence type="ECO:0000313" key="1">
    <source>
        <dbReference type="EMBL" id="BDS10646.1"/>
    </source>
</evidence>
<protein>
    <submittedName>
        <fullName evidence="1">Uncharacterized protein</fullName>
    </submittedName>
</protein>
<dbReference type="EMBL" id="AP026867">
    <property type="protein sequence ID" value="BDS10646.1"/>
    <property type="molecule type" value="Genomic_DNA"/>
</dbReference>
<reference evidence="1" key="1">
    <citation type="submission" date="2022-09" db="EMBL/GenBank/DDBJ databases">
        <title>Aureispira anguillicida sp. nov., isolated from Leptocephalus of Japanese eel Anguilla japonica.</title>
        <authorList>
            <person name="Yuasa K."/>
            <person name="Mekata T."/>
            <person name="Ikunari K."/>
        </authorList>
    </citation>
    <scope>NUCLEOTIDE SEQUENCE</scope>
    <source>
        <strain evidence="1">EL160426</strain>
    </source>
</reference>
<accession>A0A916DS82</accession>
<proteinExistence type="predicted"/>
<sequence>MVEQNRKVFLKEFDPHLNVVFKLYDFSAQLSWFDGAKNQ</sequence>
<gene>
    <name evidence="1" type="ORF">AsAng_0013550</name>
</gene>
<dbReference type="Proteomes" id="UP001060919">
    <property type="component" value="Chromosome"/>
</dbReference>